<dbReference type="PANTHER" id="PTHR23100:SF0">
    <property type="entry name" value="ARGININE BIOSYNTHESIS BIFUNCTIONAL PROTEIN ARGJ, MITOCHONDRIAL"/>
    <property type="match status" value="1"/>
</dbReference>
<feature type="chain" id="PRO_5023399025" description="Arginine biosynthesis bifunctional protein ArgJ alpha chain" evidence="9">
    <location>
        <begin position="1"/>
        <end position="175"/>
    </location>
</feature>
<comment type="function">
    <text evidence="9">Catalyzes two activities which are involved in the cyclic version of arginine biosynthesis: the synthesis of N-acetylglutamate from glutamate and acetyl-CoA as the acetyl donor, and of ornithine by transacetylation between N(2)-acetylornithine and glutamate.</text>
</comment>
<dbReference type="Proteomes" id="UP000001369">
    <property type="component" value="Chromosome"/>
</dbReference>
<comment type="subunit">
    <text evidence="2 9">Heterotetramer of two alpha and two beta chains.</text>
</comment>
<feature type="site" description="Involved in the stabilization of negative charge on the oxyanion by the formation of the oxyanion hole" evidence="9">
    <location>
        <position position="102"/>
    </location>
</feature>
<evidence type="ECO:0000313" key="11">
    <source>
        <dbReference type="Proteomes" id="UP000001369"/>
    </source>
</evidence>
<keyword evidence="3 9" id="KW-0055">Arginine biosynthesis</keyword>
<feature type="binding site" evidence="9">
    <location>
        <position position="176"/>
    </location>
    <ligand>
        <name>substrate</name>
    </ligand>
</feature>
<keyword evidence="6 9" id="KW-0068">Autocatalytic cleavage</keyword>
<keyword evidence="9" id="KW-0511">Multifunctional enzyme</keyword>
<evidence type="ECO:0000256" key="2">
    <source>
        <dbReference type="ARBA" id="ARBA00011475"/>
    </source>
</evidence>
<dbReference type="EC" id="2.3.1.1" evidence="9"/>
<dbReference type="EMBL" id="CP001229">
    <property type="protein sequence ID" value="ACN98797.1"/>
    <property type="molecule type" value="Genomic_DNA"/>
</dbReference>
<comment type="pathway">
    <text evidence="9">Amino-acid biosynthesis; L-arginine biosynthesis; L-ornithine and N-acetyl-L-glutamate from L-glutamate and N(2)-acetyl-L-ornithine (cyclic): step 1/1.</text>
</comment>
<dbReference type="OrthoDB" id="9804242at2"/>
<keyword evidence="11" id="KW-1185">Reference proteome</keyword>
<dbReference type="PANTHER" id="PTHR23100">
    <property type="entry name" value="ARGININE BIOSYNTHESIS BIFUNCTIONAL PROTEIN ARGJ"/>
    <property type="match status" value="1"/>
</dbReference>
<dbReference type="CDD" id="cd02152">
    <property type="entry name" value="OAT"/>
    <property type="match status" value="1"/>
</dbReference>
<dbReference type="FunFam" id="3.10.20.340:FF:000001">
    <property type="entry name" value="Arginine biosynthesis bifunctional protein ArgJ, chloroplastic"/>
    <property type="match status" value="1"/>
</dbReference>
<dbReference type="NCBIfam" id="TIGR00120">
    <property type="entry name" value="ArgJ"/>
    <property type="match status" value="1"/>
</dbReference>
<dbReference type="Gene3D" id="3.60.70.12">
    <property type="entry name" value="L-amino peptidase D-ALA esterase/amidase"/>
    <property type="match status" value="1"/>
</dbReference>
<feature type="binding site" evidence="9">
    <location>
        <position position="165"/>
    </location>
    <ligand>
        <name>substrate</name>
    </ligand>
</feature>
<feature type="binding site" evidence="9">
    <location>
        <position position="139"/>
    </location>
    <ligand>
        <name>substrate</name>
    </ligand>
</feature>
<dbReference type="HAMAP" id="MF_01106">
    <property type="entry name" value="ArgJ"/>
    <property type="match status" value="1"/>
</dbReference>
<keyword evidence="7 9" id="KW-0012">Acyltransferase</keyword>
<evidence type="ECO:0000256" key="7">
    <source>
        <dbReference type="ARBA" id="ARBA00023315"/>
    </source>
</evidence>
<dbReference type="GO" id="GO:0004042">
    <property type="term" value="F:L-glutamate N-acetyltransferase activity"/>
    <property type="evidence" value="ECO:0007669"/>
    <property type="project" value="UniProtKB-UniRule"/>
</dbReference>
<feature type="binding site" evidence="9">
    <location>
        <position position="259"/>
    </location>
    <ligand>
        <name>substrate</name>
    </ligand>
</feature>
<proteinExistence type="inferred from homology"/>
<feature type="binding site" evidence="9">
    <location>
        <position position="381"/>
    </location>
    <ligand>
        <name>substrate</name>
    </ligand>
</feature>
<evidence type="ECO:0000256" key="8">
    <source>
        <dbReference type="ARBA" id="ARBA00049439"/>
    </source>
</evidence>
<comment type="pathway">
    <text evidence="9">Amino-acid biosynthesis; L-arginine biosynthesis; N(2)-acetyl-L-ornithine from L-glutamate: step 1/4.</text>
</comment>
<keyword evidence="4 9" id="KW-0028">Amino-acid biosynthesis</keyword>
<dbReference type="NCBIfam" id="NF003802">
    <property type="entry name" value="PRK05388.1"/>
    <property type="match status" value="1"/>
</dbReference>
<evidence type="ECO:0000256" key="1">
    <source>
        <dbReference type="ARBA" id="ARBA00006774"/>
    </source>
</evidence>
<dbReference type="UniPathway" id="UPA00068">
    <property type="reaction ID" value="UER00106"/>
</dbReference>
<dbReference type="InterPro" id="IPR002813">
    <property type="entry name" value="Arg_biosynth_ArgJ"/>
</dbReference>
<feature type="site" description="Involved in the stabilization of negative charge on the oxyanion by the formation of the oxyanion hole" evidence="9">
    <location>
        <position position="103"/>
    </location>
</feature>
<keyword evidence="9" id="KW-0963">Cytoplasm</keyword>
<gene>
    <name evidence="9 10" type="primary">argJ</name>
    <name evidence="10" type="ordered locus">SULAZ_0452</name>
</gene>
<comment type="catalytic activity">
    <reaction evidence="8 9">
        <text>N(2)-acetyl-L-ornithine + L-glutamate = N-acetyl-L-glutamate + L-ornithine</text>
        <dbReference type="Rhea" id="RHEA:15349"/>
        <dbReference type="ChEBI" id="CHEBI:29985"/>
        <dbReference type="ChEBI" id="CHEBI:44337"/>
        <dbReference type="ChEBI" id="CHEBI:46911"/>
        <dbReference type="ChEBI" id="CHEBI:57805"/>
        <dbReference type="EC" id="2.3.1.35"/>
    </reaction>
</comment>
<feature type="active site" description="Nucleophile" evidence="9">
    <location>
        <position position="176"/>
    </location>
</feature>
<dbReference type="Gene3D" id="3.10.20.340">
    <property type="entry name" value="ArgJ beta chain, C-terminal domain"/>
    <property type="match status" value="1"/>
</dbReference>
<organism evidence="10 11">
    <name type="scientific">Sulfurihydrogenibium azorense (strain DSM 15241 / OCM 825 / Az-Fu1)</name>
    <dbReference type="NCBI Taxonomy" id="204536"/>
    <lineage>
        <taxon>Bacteria</taxon>
        <taxon>Pseudomonadati</taxon>
        <taxon>Aquificota</taxon>
        <taxon>Aquificia</taxon>
        <taxon>Aquificales</taxon>
        <taxon>Hydrogenothermaceae</taxon>
        <taxon>Sulfurihydrogenibium</taxon>
    </lineage>
</organism>
<evidence type="ECO:0000256" key="6">
    <source>
        <dbReference type="ARBA" id="ARBA00022813"/>
    </source>
</evidence>
<feature type="chain" id="PRO_5023399026" description="Arginine biosynthesis bifunctional protein ArgJ beta chain" evidence="9">
    <location>
        <begin position="176"/>
        <end position="386"/>
    </location>
</feature>
<reference evidence="10 11" key="1">
    <citation type="journal article" date="2009" name="J. Bacteriol.">
        <title>Complete and draft genome sequences of six members of the Aquificales.</title>
        <authorList>
            <person name="Reysenbach A.L."/>
            <person name="Hamamura N."/>
            <person name="Podar M."/>
            <person name="Griffiths E."/>
            <person name="Ferreira S."/>
            <person name="Hochstein R."/>
            <person name="Heidelberg J."/>
            <person name="Johnson J."/>
            <person name="Mead D."/>
            <person name="Pohorille A."/>
            <person name="Sarmiento M."/>
            <person name="Schweighofer K."/>
            <person name="Seshadri R."/>
            <person name="Voytek M.A."/>
        </authorList>
    </citation>
    <scope>NUCLEOTIDE SEQUENCE [LARGE SCALE GENOMIC DNA]</scope>
    <source>
        <strain evidence="11">Az-Fu1 / DSM 15241 / OCM 825</strain>
    </source>
</reference>
<dbReference type="STRING" id="204536.SULAZ_0452"/>
<comment type="subcellular location">
    <subcellularLocation>
        <location evidence="9">Cytoplasm</location>
    </subcellularLocation>
</comment>
<dbReference type="InterPro" id="IPR016117">
    <property type="entry name" value="ArgJ-like_dom_sf"/>
</dbReference>
<evidence type="ECO:0000313" key="10">
    <source>
        <dbReference type="EMBL" id="ACN98797.1"/>
    </source>
</evidence>
<evidence type="ECO:0000256" key="3">
    <source>
        <dbReference type="ARBA" id="ARBA00022571"/>
    </source>
</evidence>
<protein>
    <recommendedName>
        <fullName evidence="9">Arginine biosynthesis bifunctional protein ArgJ</fullName>
    </recommendedName>
    <domain>
        <recommendedName>
            <fullName evidence="9">Glutamate N-acetyltransferase</fullName>
            <ecNumber evidence="9">2.3.1.35</ecNumber>
        </recommendedName>
        <alternativeName>
            <fullName evidence="9">Ornithine acetyltransferase</fullName>
            <shortName evidence="9">OATase</shortName>
        </alternativeName>
        <alternativeName>
            <fullName evidence="9">Ornithine transacetylase</fullName>
        </alternativeName>
    </domain>
    <domain>
        <recommendedName>
            <fullName evidence="9">Amino-acid acetyltransferase</fullName>
            <ecNumber evidence="9">2.3.1.1</ecNumber>
        </recommendedName>
        <alternativeName>
            <fullName evidence="9">N-acetylglutamate synthase</fullName>
            <shortName evidence="9">AGSase</shortName>
        </alternativeName>
    </domain>
    <component>
        <recommendedName>
            <fullName evidence="9">Arginine biosynthesis bifunctional protein ArgJ alpha chain</fullName>
        </recommendedName>
    </component>
    <component>
        <recommendedName>
            <fullName evidence="9">Arginine biosynthesis bifunctional protein ArgJ beta chain</fullName>
        </recommendedName>
    </component>
</protein>
<dbReference type="RefSeq" id="WP_012674118.1">
    <property type="nucleotide sequence ID" value="NC_012438.1"/>
</dbReference>
<dbReference type="GO" id="GO:0006526">
    <property type="term" value="P:L-arginine biosynthetic process"/>
    <property type="evidence" value="ECO:0007669"/>
    <property type="project" value="UniProtKB-UniRule"/>
</dbReference>
<dbReference type="eggNOG" id="COG1364">
    <property type="taxonomic scope" value="Bacteria"/>
</dbReference>
<dbReference type="FunFam" id="3.60.70.12:FF:000001">
    <property type="entry name" value="Arginine biosynthesis bifunctional protein ArgJ, chloroplastic"/>
    <property type="match status" value="1"/>
</dbReference>
<evidence type="ECO:0000256" key="4">
    <source>
        <dbReference type="ARBA" id="ARBA00022605"/>
    </source>
</evidence>
<feature type="binding site" evidence="9">
    <location>
        <position position="386"/>
    </location>
    <ligand>
        <name>substrate</name>
    </ligand>
</feature>
<sequence length="386" mass="42586">MNIKMGVAKAGIKPSGDYDILVVKFPLSVYSAVFTQNSLAAAPVLYDRLVCEIQDRILALVINSGNANAATGQKGFENAEKMVEITAECLGLDKSEVMVFSTGVIGVQLPMDKVENGIKQACQNLQDLDLELAARAISTTDTFYKYYETTGMIDGEVFTVKGIAKGAGMIHPNMATMLAYIFTDVKIDKDLLDKATKLVVDRTFNSISVDGCESTNDSFVVVATGESKVEINDSNRVYFTKKLYEVALELAKMIVKDGEGATKLIEINVFQASSKEEAKKVGEAIATSNLFKTAMFGNDPNWGRILSAVGQLHLDIDFSKVKLYLGDFLLYNGEPIEFDRSAAIEYLKNNKEIVINLYLSRGEQEWTFYTCDLGYKYVEINAEYTT</sequence>
<accession>C1DTK8</accession>
<dbReference type="SUPFAM" id="SSF56266">
    <property type="entry name" value="DmpA/ArgJ-like"/>
    <property type="match status" value="1"/>
</dbReference>
<dbReference type="Pfam" id="PF01960">
    <property type="entry name" value="ArgJ"/>
    <property type="match status" value="1"/>
</dbReference>
<dbReference type="GO" id="GO:0006592">
    <property type="term" value="P:ornithine biosynthetic process"/>
    <property type="evidence" value="ECO:0007669"/>
    <property type="project" value="TreeGrafter"/>
</dbReference>
<comment type="similarity">
    <text evidence="1 9">Belongs to the ArgJ family.</text>
</comment>
<keyword evidence="5 9" id="KW-0808">Transferase</keyword>
<dbReference type="KEGG" id="saf:SULAZ_0452"/>
<dbReference type="GO" id="GO:0004358">
    <property type="term" value="F:L-glutamate N-acetyltransferase activity, acting on acetyl-L-ornithine as donor"/>
    <property type="evidence" value="ECO:0007669"/>
    <property type="project" value="UniProtKB-UniRule"/>
</dbReference>
<name>C1DTK8_SULAA</name>
<dbReference type="InterPro" id="IPR042195">
    <property type="entry name" value="ArgJ_beta_C"/>
</dbReference>
<dbReference type="EC" id="2.3.1.35" evidence="9"/>
<dbReference type="GO" id="GO:0005737">
    <property type="term" value="C:cytoplasm"/>
    <property type="evidence" value="ECO:0007669"/>
    <property type="project" value="UniProtKB-SubCell"/>
</dbReference>
<evidence type="ECO:0000256" key="9">
    <source>
        <dbReference type="HAMAP-Rule" id="MF_01106"/>
    </source>
</evidence>
<comment type="catalytic activity">
    <reaction evidence="9">
        <text>L-glutamate + acetyl-CoA = N-acetyl-L-glutamate + CoA + H(+)</text>
        <dbReference type="Rhea" id="RHEA:24292"/>
        <dbReference type="ChEBI" id="CHEBI:15378"/>
        <dbReference type="ChEBI" id="CHEBI:29985"/>
        <dbReference type="ChEBI" id="CHEBI:44337"/>
        <dbReference type="ChEBI" id="CHEBI:57287"/>
        <dbReference type="ChEBI" id="CHEBI:57288"/>
        <dbReference type="EC" id="2.3.1.1"/>
    </reaction>
</comment>
<dbReference type="AlphaFoldDB" id="C1DTK8"/>
<dbReference type="HOGENOM" id="CLU_027172_1_0_0"/>
<feature type="site" description="Cleavage; by autolysis" evidence="9">
    <location>
        <begin position="175"/>
        <end position="176"/>
    </location>
</feature>
<evidence type="ECO:0000256" key="5">
    <source>
        <dbReference type="ARBA" id="ARBA00022679"/>
    </source>
</evidence>